<dbReference type="Pfam" id="PF07716">
    <property type="entry name" value="bZIP_2"/>
    <property type="match status" value="1"/>
</dbReference>
<sequence length="550" mass="59305">MPPMEPDTEQYCFVPQTSFSNSSISATAPVISEGSLSSPEPVPIFSSGFVGSPLGMFASSRESAALGHVCFEQLQNNSGCKSAGTVFKHDGLGQIKNNNECSVLGADNRNEPIPVHSNFYKNLQKSGENKTCFASQCVGPSRPQSMNHCHHGPLTYRPSGSSSSIGSRSSSNSPGTCRRYSNTSVGKSSISTDEDMSTNPNTPNTPITPLTPTDVCGEPLSKGVTIFNFPATGSNTSTCTEKLTGEYEGLDLDLDLDNDDDVFCTDLSAISSTINSLSSNNNATVDSDVDSIKPSLDIKNHQNLNNINNNNNQNSSFSIKNTSAQPPFPSCPLNHRHKTEKKTGTELISQTSEVSAIGNDPLPALLSDALQVCERAALEGNRDTNNNHSIGSAPDGGSGPSSSPNPALLSAALEAYQSGQITPLLKHELKWVIQLRRLSEGKDEMEVSFDPPAVNQMSDAEMTRAERRRKQNRIAARKFRQKRKSVEEQLIQTIQALKETNSNLEQKAEQLRNEKQALMEFMADHLLVCPCLSQLQLESLAIGDDTSTAS</sequence>
<keyword evidence="4" id="KW-0175">Coiled coil</keyword>
<evidence type="ECO:0000313" key="8">
    <source>
        <dbReference type="Proteomes" id="UP000762676"/>
    </source>
</evidence>
<evidence type="ECO:0000256" key="2">
    <source>
        <dbReference type="ARBA" id="ARBA00023125"/>
    </source>
</evidence>
<feature type="compositionally biased region" description="Low complexity" evidence="5">
    <location>
        <begin position="159"/>
        <end position="175"/>
    </location>
</feature>
<dbReference type="InterPro" id="IPR000837">
    <property type="entry name" value="AP-1"/>
</dbReference>
<name>A0AAV4FGP6_9GAST</name>
<protein>
    <submittedName>
        <fullName evidence="7">Transcription factor fos-like 2</fullName>
    </submittedName>
</protein>
<dbReference type="PROSITE" id="PS50217">
    <property type="entry name" value="BZIP"/>
    <property type="match status" value="1"/>
</dbReference>
<organism evidence="7 8">
    <name type="scientific">Elysia marginata</name>
    <dbReference type="NCBI Taxonomy" id="1093978"/>
    <lineage>
        <taxon>Eukaryota</taxon>
        <taxon>Metazoa</taxon>
        <taxon>Spiralia</taxon>
        <taxon>Lophotrochozoa</taxon>
        <taxon>Mollusca</taxon>
        <taxon>Gastropoda</taxon>
        <taxon>Heterobranchia</taxon>
        <taxon>Euthyneura</taxon>
        <taxon>Panpulmonata</taxon>
        <taxon>Sacoglossa</taxon>
        <taxon>Placobranchoidea</taxon>
        <taxon>Plakobranchidae</taxon>
        <taxon>Elysia</taxon>
    </lineage>
</organism>
<evidence type="ECO:0000259" key="6">
    <source>
        <dbReference type="PROSITE" id="PS50217"/>
    </source>
</evidence>
<dbReference type="InterPro" id="IPR046347">
    <property type="entry name" value="bZIP_sf"/>
</dbReference>
<dbReference type="AlphaFoldDB" id="A0AAV4FGP6"/>
<evidence type="ECO:0000313" key="7">
    <source>
        <dbReference type="EMBL" id="GFR72448.1"/>
    </source>
</evidence>
<gene>
    <name evidence="7" type="ORF">ElyMa_003841600</name>
</gene>
<dbReference type="PROSITE" id="PS00036">
    <property type="entry name" value="BZIP_BASIC"/>
    <property type="match status" value="1"/>
</dbReference>
<dbReference type="Proteomes" id="UP000762676">
    <property type="component" value="Unassembled WGS sequence"/>
</dbReference>
<feature type="region of interest" description="Disordered" evidence="5">
    <location>
        <begin position="380"/>
        <end position="406"/>
    </location>
</feature>
<dbReference type="PANTHER" id="PTHR23351:SF24">
    <property type="entry name" value="ACTIVATING TRANSCRIPTION FACTOR 3-RELATED"/>
    <property type="match status" value="1"/>
</dbReference>
<dbReference type="SUPFAM" id="SSF57959">
    <property type="entry name" value="Leucine zipper domain"/>
    <property type="match status" value="1"/>
</dbReference>
<dbReference type="EMBL" id="BMAT01007831">
    <property type="protein sequence ID" value="GFR72448.1"/>
    <property type="molecule type" value="Genomic_DNA"/>
</dbReference>
<dbReference type="GO" id="GO:0005634">
    <property type="term" value="C:nucleus"/>
    <property type="evidence" value="ECO:0007669"/>
    <property type="project" value="TreeGrafter"/>
</dbReference>
<keyword evidence="1" id="KW-0805">Transcription regulation</keyword>
<dbReference type="GO" id="GO:0000978">
    <property type="term" value="F:RNA polymerase II cis-regulatory region sequence-specific DNA binding"/>
    <property type="evidence" value="ECO:0007669"/>
    <property type="project" value="TreeGrafter"/>
</dbReference>
<feature type="region of interest" description="Disordered" evidence="5">
    <location>
        <begin position="144"/>
        <end position="214"/>
    </location>
</feature>
<evidence type="ECO:0000256" key="3">
    <source>
        <dbReference type="ARBA" id="ARBA00023163"/>
    </source>
</evidence>
<dbReference type="CDD" id="cd14686">
    <property type="entry name" value="bZIP"/>
    <property type="match status" value="1"/>
</dbReference>
<dbReference type="SMART" id="SM00338">
    <property type="entry name" value="BRLZ"/>
    <property type="match status" value="1"/>
</dbReference>
<proteinExistence type="predicted"/>
<comment type="caution">
    <text evidence="7">The sequence shown here is derived from an EMBL/GenBank/DDBJ whole genome shotgun (WGS) entry which is preliminary data.</text>
</comment>
<feature type="coiled-coil region" evidence="4">
    <location>
        <begin position="487"/>
        <end position="524"/>
    </location>
</feature>
<feature type="compositionally biased region" description="Low complexity" evidence="5">
    <location>
        <begin position="198"/>
        <end position="213"/>
    </location>
</feature>
<dbReference type="Gene3D" id="1.20.5.170">
    <property type="match status" value="1"/>
</dbReference>
<keyword evidence="2" id="KW-0238">DNA-binding</keyword>
<keyword evidence="3" id="KW-0804">Transcription</keyword>
<dbReference type="PANTHER" id="PTHR23351">
    <property type="entry name" value="FOS TRANSCRIPTION FACTOR-RELATED"/>
    <property type="match status" value="1"/>
</dbReference>
<evidence type="ECO:0000256" key="4">
    <source>
        <dbReference type="SAM" id="Coils"/>
    </source>
</evidence>
<dbReference type="GO" id="GO:0000981">
    <property type="term" value="F:DNA-binding transcription factor activity, RNA polymerase II-specific"/>
    <property type="evidence" value="ECO:0007669"/>
    <property type="project" value="TreeGrafter"/>
</dbReference>
<feature type="domain" description="BZIP" evidence="6">
    <location>
        <begin position="462"/>
        <end position="525"/>
    </location>
</feature>
<feature type="compositionally biased region" description="Polar residues" evidence="5">
    <location>
        <begin position="179"/>
        <end position="191"/>
    </location>
</feature>
<evidence type="ECO:0000256" key="5">
    <source>
        <dbReference type="SAM" id="MobiDB-lite"/>
    </source>
</evidence>
<evidence type="ECO:0000256" key="1">
    <source>
        <dbReference type="ARBA" id="ARBA00023015"/>
    </source>
</evidence>
<accession>A0AAV4FGP6</accession>
<reference evidence="7 8" key="1">
    <citation type="journal article" date="2021" name="Elife">
        <title>Chloroplast acquisition without the gene transfer in kleptoplastic sea slugs, Plakobranchus ocellatus.</title>
        <authorList>
            <person name="Maeda T."/>
            <person name="Takahashi S."/>
            <person name="Yoshida T."/>
            <person name="Shimamura S."/>
            <person name="Takaki Y."/>
            <person name="Nagai Y."/>
            <person name="Toyoda A."/>
            <person name="Suzuki Y."/>
            <person name="Arimoto A."/>
            <person name="Ishii H."/>
            <person name="Satoh N."/>
            <person name="Nishiyama T."/>
            <person name="Hasebe M."/>
            <person name="Maruyama T."/>
            <person name="Minagawa J."/>
            <person name="Obokata J."/>
            <person name="Shigenobu S."/>
        </authorList>
    </citation>
    <scope>NUCLEOTIDE SEQUENCE [LARGE SCALE GENOMIC DNA]</scope>
</reference>
<keyword evidence="8" id="KW-1185">Reference proteome</keyword>
<dbReference type="InterPro" id="IPR004827">
    <property type="entry name" value="bZIP"/>
</dbReference>